<accession>A0A8K1FNT5</accession>
<sequence>MLTSGFVAAAADLMQLGLDLTVETINLIYEKQRALKEGKELCASLTKRIVAFVNELHQCAPETFEREELLGKFESLLKDFLVSIVVFSDLNLIQRVLKIKQFEEDIKKYNEQLDRIMTRITIKNADKLAEMMAWRTQFGQNVLETLKQVKLRDIWNALNNMSGNAGSQKAIIKNVLLEVKREIPDESDPDPERAPEPREEVLRNIIIVGQKDFLGGKEIRTPPSWLIGGEEVVIKGDAIDAKGSTSIFIGEWQDVPVALKKFNVVSEENPVFDKHFIVWHSLHHPYVAQLYGAGSSNGAPFFVYEYASRQSLDRCWETLAGSEILLMLHQAALGLKYLHSKSIVHGNVNCSRLLVTEHSTIKLFGFNASYFRQDGKSNSLKVDGQVEFAAPECLGITQNGEYRSDCHSPRFESDVYSLGLTILEAMTRRNPFHGLSSGDPGAEAA</sequence>
<reference evidence="2" key="1">
    <citation type="submission" date="2019-03" db="EMBL/GenBank/DDBJ databases">
        <title>Long read genome sequence of the mycoparasitic Pythium oligandrum ATCC 38472 isolated from sugarbeet rhizosphere.</title>
        <authorList>
            <person name="Gaulin E."/>
        </authorList>
    </citation>
    <scope>NUCLEOTIDE SEQUENCE</scope>
    <source>
        <strain evidence="2">ATCC 38472_TT</strain>
    </source>
</reference>
<gene>
    <name evidence="2" type="ORF">Poli38472_001892</name>
</gene>
<dbReference type="Pfam" id="PF07714">
    <property type="entry name" value="PK_Tyr_Ser-Thr"/>
    <property type="match status" value="1"/>
</dbReference>
<dbReference type="CDD" id="cd21037">
    <property type="entry name" value="MLKL_NTD"/>
    <property type="match status" value="1"/>
</dbReference>
<evidence type="ECO:0000313" key="3">
    <source>
        <dbReference type="Proteomes" id="UP000794436"/>
    </source>
</evidence>
<dbReference type="Gene3D" id="1.10.510.10">
    <property type="entry name" value="Transferase(Phosphotransferase) domain 1"/>
    <property type="match status" value="1"/>
</dbReference>
<dbReference type="InterPro" id="IPR051681">
    <property type="entry name" value="Ser/Thr_Kinases-Pseudokinases"/>
</dbReference>
<proteinExistence type="predicted"/>
<comment type="caution">
    <text evidence="2">The sequence shown here is derived from an EMBL/GenBank/DDBJ whole genome shotgun (WGS) entry which is preliminary data.</text>
</comment>
<keyword evidence="3" id="KW-1185">Reference proteome</keyword>
<dbReference type="GO" id="GO:0005524">
    <property type="term" value="F:ATP binding"/>
    <property type="evidence" value="ECO:0007669"/>
    <property type="project" value="InterPro"/>
</dbReference>
<dbReference type="GO" id="GO:0004674">
    <property type="term" value="F:protein serine/threonine kinase activity"/>
    <property type="evidence" value="ECO:0007669"/>
    <property type="project" value="TreeGrafter"/>
</dbReference>
<dbReference type="AlphaFoldDB" id="A0A8K1FNT5"/>
<evidence type="ECO:0000313" key="2">
    <source>
        <dbReference type="EMBL" id="TMW69736.1"/>
    </source>
</evidence>
<dbReference type="Gene3D" id="1.20.930.20">
    <property type="entry name" value="Adaptor protein Cbl, N-terminal domain"/>
    <property type="match status" value="1"/>
</dbReference>
<dbReference type="InterPro" id="IPR036537">
    <property type="entry name" value="Adaptor_Cbl_N_dom_sf"/>
</dbReference>
<name>A0A8K1FNT5_PYTOL</name>
<protein>
    <recommendedName>
        <fullName evidence="1">Protein kinase domain-containing protein</fullName>
    </recommendedName>
</protein>
<dbReference type="InterPro" id="IPR001245">
    <property type="entry name" value="Ser-Thr/Tyr_kinase_cat_dom"/>
</dbReference>
<dbReference type="SUPFAM" id="SSF56112">
    <property type="entry name" value="Protein kinase-like (PK-like)"/>
    <property type="match status" value="1"/>
</dbReference>
<dbReference type="Proteomes" id="UP000794436">
    <property type="component" value="Unassembled WGS sequence"/>
</dbReference>
<dbReference type="PANTHER" id="PTHR44329:SF214">
    <property type="entry name" value="PROTEIN KINASE DOMAIN-CONTAINING PROTEIN"/>
    <property type="match status" value="1"/>
</dbReference>
<evidence type="ECO:0000259" key="1">
    <source>
        <dbReference type="PROSITE" id="PS50011"/>
    </source>
</evidence>
<organism evidence="2 3">
    <name type="scientific">Pythium oligandrum</name>
    <name type="common">Mycoparasitic fungus</name>
    <dbReference type="NCBI Taxonomy" id="41045"/>
    <lineage>
        <taxon>Eukaryota</taxon>
        <taxon>Sar</taxon>
        <taxon>Stramenopiles</taxon>
        <taxon>Oomycota</taxon>
        <taxon>Peronosporomycetes</taxon>
        <taxon>Pythiales</taxon>
        <taxon>Pythiaceae</taxon>
        <taxon>Pythium</taxon>
    </lineage>
</organism>
<dbReference type="OrthoDB" id="346907at2759"/>
<dbReference type="GO" id="GO:0007166">
    <property type="term" value="P:cell surface receptor signaling pathway"/>
    <property type="evidence" value="ECO:0007669"/>
    <property type="project" value="InterPro"/>
</dbReference>
<dbReference type="InterPro" id="IPR011009">
    <property type="entry name" value="Kinase-like_dom_sf"/>
</dbReference>
<dbReference type="EMBL" id="SPLM01000001">
    <property type="protein sequence ID" value="TMW69736.1"/>
    <property type="molecule type" value="Genomic_DNA"/>
</dbReference>
<dbReference type="SMART" id="SM00220">
    <property type="entry name" value="S_TKc"/>
    <property type="match status" value="1"/>
</dbReference>
<dbReference type="PANTHER" id="PTHR44329">
    <property type="entry name" value="SERINE/THREONINE-PROTEIN KINASE TNNI3K-RELATED"/>
    <property type="match status" value="1"/>
</dbReference>
<feature type="domain" description="Protein kinase" evidence="1">
    <location>
        <begin position="233"/>
        <end position="445"/>
    </location>
</feature>
<dbReference type="InterPro" id="IPR000719">
    <property type="entry name" value="Prot_kinase_dom"/>
</dbReference>
<dbReference type="PROSITE" id="PS50011">
    <property type="entry name" value="PROTEIN_KINASE_DOM"/>
    <property type="match status" value="1"/>
</dbReference>
<dbReference type="InterPro" id="IPR059179">
    <property type="entry name" value="MLKL-like_MCAfunc"/>
</dbReference>